<feature type="region of interest" description="Disordered" evidence="3">
    <location>
        <begin position="1"/>
        <end position="30"/>
    </location>
</feature>
<accession>A0A367Y6I6</accession>
<evidence type="ECO:0000256" key="3">
    <source>
        <dbReference type="SAM" id="MobiDB-lite"/>
    </source>
</evidence>
<feature type="compositionally biased region" description="Basic and acidic residues" evidence="3">
    <location>
        <begin position="1"/>
        <end position="21"/>
    </location>
</feature>
<dbReference type="Pfam" id="PF05481">
    <property type="entry name" value="Myco_19_kDa"/>
    <property type="match status" value="1"/>
</dbReference>
<keyword evidence="2" id="KW-0472">Membrane</keyword>
<protein>
    <recommendedName>
        <fullName evidence="6">Lipoprotein LpqH</fullName>
    </recommendedName>
</protein>
<feature type="compositionally biased region" description="Low complexity" evidence="3">
    <location>
        <begin position="66"/>
        <end position="78"/>
    </location>
</feature>
<evidence type="ECO:0008006" key="6">
    <source>
        <dbReference type="Google" id="ProtNLM"/>
    </source>
</evidence>
<sequence length="211" mass="21530">MIGSGDEHRKLMPTGSHERPATPRRKRMNTMFRTTNRIRIAALAVGLGAVIALTGCSSDGSEGTDETTSQTAEQQTTETETETEAEETDDDATSAGSSEVSITIDGEALEIADPTVVCQEVDGTMTIAVGSASGADGIGATLTTGDSPTVKTVALGSLDGTAMAWAEGAPGEANATVDGSTYTISGSMAAVDMSNPTAMNETPFEMVIACP</sequence>
<evidence type="ECO:0000313" key="5">
    <source>
        <dbReference type="Proteomes" id="UP000253508"/>
    </source>
</evidence>
<evidence type="ECO:0000313" key="4">
    <source>
        <dbReference type="EMBL" id="RCK61475.1"/>
    </source>
</evidence>
<name>A0A367Y6I6_9MICO</name>
<dbReference type="OrthoDB" id="5123037at2"/>
<dbReference type="EMBL" id="QORO01000001">
    <property type="protein sequence ID" value="RCK61475.1"/>
    <property type="molecule type" value="Genomic_DNA"/>
</dbReference>
<proteinExistence type="predicted"/>
<gene>
    <name evidence="4" type="ORF">DTO57_02190</name>
</gene>
<organism evidence="4 5">
    <name type="scientific">Microbacterium sorbitolivorans</name>
    <dbReference type="NCBI Taxonomy" id="1867410"/>
    <lineage>
        <taxon>Bacteria</taxon>
        <taxon>Bacillati</taxon>
        <taxon>Actinomycetota</taxon>
        <taxon>Actinomycetes</taxon>
        <taxon>Micrococcales</taxon>
        <taxon>Microbacteriaceae</taxon>
        <taxon>Microbacterium</taxon>
    </lineage>
</organism>
<feature type="region of interest" description="Disordered" evidence="3">
    <location>
        <begin position="58"/>
        <end position="99"/>
    </location>
</feature>
<evidence type="ECO:0000256" key="1">
    <source>
        <dbReference type="ARBA" id="ARBA00022475"/>
    </source>
</evidence>
<keyword evidence="1" id="KW-1003">Cell membrane</keyword>
<dbReference type="GO" id="GO:0016020">
    <property type="term" value="C:membrane"/>
    <property type="evidence" value="ECO:0007669"/>
    <property type="project" value="InterPro"/>
</dbReference>
<dbReference type="AlphaFoldDB" id="A0A367Y6I6"/>
<reference evidence="4 5" key="1">
    <citation type="submission" date="2018-07" db="EMBL/GenBank/DDBJ databases">
        <title>Microbacterium endoborsara sp. nov., a novel actinobacterium isolated from Borszczowia aralocaspica.</title>
        <authorList>
            <person name="An D."/>
        </authorList>
    </citation>
    <scope>NUCLEOTIDE SEQUENCE [LARGE SCALE GENOMIC DNA]</scope>
    <source>
        <strain evidence="4 5">C1.15228</strain>
    </source>
</reference>
<dbReference type="Proteomes" id="UP000253508">
    <property type="component" value="Unassembled WGS sequence"/>
</dbReference>
<feature type="compositionally biased region" description="Acidic residues" evidence="3">
    <location>
        <begin position="79"/>
        <end position="92"/>
    </location>
</feature>
<keyword evidence="5" id="KW-1185">Reference proteome</keyword>
<comment type="caution">
    <text evidence="4">The sequence shown here is derived from an EMBL/GenBank/DDBJ whole genome shotgun (WGS) entry which is preliminary data.</text>
</comment>
<dbReference type="InterPro" id="IPR008691">
    <property type="entry name" value="LpqH"/>
</dbReference>
<evidence type="ECO:0000256" key="2">
    <source>
        <dbReference type="ARBA" id="ARBA00023136"/>
    </source>
</evidence>